<dbReference type="Pfam" id="PF13302">
    <property type="entry name" value="Acetyltransf_3"/>
    <property type="match status" value="1"/>
</dbReference>
<dbReference type="RefSeq" id="WP_045443361.1">
    <property type="nucleotide sequence ID" value="NZ_BBIO01000003.1"/>
</dbReference>
<keyword evidence="3" id="KW-1185">Reference proteome</keyword>
<proteinExistence type="predicted"/>
<sequence length="180" mass="20394">MIPVLKSGELTIRPFSMADAPRLSGLINNWNIVSMLTRVPYPYEIDHAREWIASHPDIQQEGDIPRAIVWQGELVGATGYHHLKEAGWEIGYWIGQPYWGRGIATKTARLLVKHAFADWKLGRLISGHFADNPASGRVLEKAGFRYVGEEMRYSSAREEEVRCLLLEQTLSDYLLTEDAA</sequence>
<evidence type="ECO:0000313" key="3">
    <source>
        <dbReference type="Proteomes" id="UP000028702"/>
    </source>
</evidence>
<evidence type="ECO:0000313" key="2">
    <source>
        <dbReference type="EMBL" id="GAK44329.1"/>
    </source>
</evidence>
<dbReference type="SUPFAM" id="SSF55729">
    <property type="entry name" value="Acyl-CoA N-acyltransferases (Nat)"/>
    <property type="match status" value="1"/>
</dbReference>
<dbReference type="eggNOG" id="COG1670">
    <property type="taxonomic scope" value="Bacteria"/>
</dbReference>
<name>A0A081B8G1_9HYPH</name>
<dbReference type="EMBL" id="BBIO01000003">
    <property type="protein sequence ID" value="GAK44329.1"/>
    <property type="molecule type" value="Genomic_DNA"/>
</dbReference>
<reference evidence="2 3" key="1">
    <citation type="submission" date="2014-07" db="EMBL/GenBank/DDBJ databases">
        <title>Tepidicaulis marinum gen. nov., sp. nov., a novel marine bacterium denitrifying nitrate to nitrous oxide strictly under microaerobic conditions.</title>
        <authorList>
            <person name="Takeuchi M."/>
            <person name="Yamagishi T."/>
            <person name="Kamagata Y."/>
            <person name="Oshima K."/>
            <person name="Hattori M."/>
            <person name="Katayama T."/>
            <person name="Hanada S."/>
            <person name="Tamaki H."/>
            <person name="Marumo K."/>
            <person name="Maeda H."/>
            <person name="Nedachi M."/>
            <person name="Iwasaki W."/>
            <person name="Suwa Y."/>
            <person name="Sakata S."/>
        </authorList>
    </citation>
    <scope>NUCLEOTIDE SEQUENCE [LARGE SCALE GENOMIC DNA]</scope>
    <source>
        <strain evidence="2 3">MA2</strain>
    </source>
</reference>
<dbReference type="InterPro" id="IPR016181">
    <property type="entry name" value="Acyl_CoA_acyltransferase"/>
</dbReference>
<dbReference type="InterPro" id="IPR000182">
    <property type="entry name" value="GNAT_dom"/>
</dbReference>
<dbReference type="Gene3D" id="3.40.630.30">
    <property type="match status" value="1"/>
</dbReference>
<dbReference type="PANTHER" id="PTHR43328">
    <property type="entry name" value="ACETYLTRANSFERASE-RELATED"/>
    <property type="match status" value="1"/>
</dbReference>
<organism evidence="2 3">
    <name type="scientific">Tepidicaulis marinus</name>
    <dbReference type="NCBI Taxonomy" id="1333998"/>
    <lineage>
        <taxon>Bacteria</taxon>
        <taxon>Pseudomonadati</taxon>
        <taxon>Pseudomonadota</taxon>
        <taxon>Alphaproteobacteria</taxon>
        <taxon>Hyphomicrobiales</taxon>
        <taxon>Parvibaculaceae</taxon>
        <taxon>Tepidicaulis</taxon>
    </lineage>
</organism>
<comment type="caution">
    <text evidence="2">The sequence shown here is derived from an EMBL/GenBank/DDBJ whole genome shotgun (WGS) entry which is preliminary data.</text>
</comment>
<keyword evidence="2" id="KW-0808">Transferase</keyword>
<dbReference type="PROSITE" id="PS51186">
    <property type="entry name" value="GNAT"/>
    <property type="match status" value="1"/>
</dbReference>
<gene>
    <name evidence="2" type="ORF">M2A_0828</name>
</gene>
<dbReference type="STRING" id="1333998.M2A_0828"/>
<dbReference type="PANTHER" id="PTHR43328:SF1">
    <property type="entry name" value="N-ACETYLTRANSFERASE DOMAIN-CONTAINING PROTEIN"/>
    <property type="match status" value="1"/>
</dbReference>
<accession>A0A081B8G1</accession>
<protein>
    <submittedName>
        <fullName evidence="2">GCN5-like N-acetyltransferase</fullName>
    </submittedName>
</protein>
<evidence type="ECO:0000259" key="1">
    <source>
        <dbReference type="PROSITE" id="PS51186"/>
    </source>
</evidence>
<dbReference type="Proteomes" id="UP000028702">
    <property type="component" value="Unassembled WGS sequence"/>
</dbReference>
<feature type="domain" description="N-acetyltransferase" evidence="1">
    <location>
        <begin position="10"/>
        <end position="171"/>
    </location>
</feature>
<dbReference type="GO" id="GO:0016747">
    <property type="term" value="F:acyltransferase activity, transferring groups other than amino-acyl groups"/>
    <property type="evidence" value="ECO:0007669"/>
    <property type="project" value="InterPro"/>
</dbReference>
<dbReference type="AlphaFoldDB" id="A0A081B8G1"/>